<protein>
    <submittedName>
        <fullName evidence="1">Uncharacterized protein</fullName>
    </submittedName>
</protein>
<keyword evidence="2" id="KW-1185">Reference proteome</keyword>
<dbReference type="Proteomes" id="UP001056120">
    <property type="component" value="Linkage Group LG16"/>
</dbReference>
<reference evidence="1 2" key="2">
    <citation type="journal article" date="2022" name="Mol. Ecol. Resour.">
        <title>The genomes of chicory, endive, great burdock and yacon provide insights into Asteraceae paleo-polyploidization history and plant inulin production.</title>
        <authorList>
            <person name="Fan W."/>
            <person name="Wang S."/>
            <person name="Wang H."/>
            <person name="Wang A."/>
            <person name="Jiang F."/>
            <person name="Liu H."/>
            <person name="Zhao H."/>
            <person name="Xu D."/>
            <person name="Zhang Y."/>
        </authorList>
    </citation>
    <scope>NUCLEOTIDE SEQUENCE [LARGE SCALE GENOMIC DNA]</scope>
    <source>
        <strain evidence="2">cv. Yunnan</strain>
        <tissue evidence="1">Leaves</tissue>
    </source>
</reference>
<evidence type="ECO:0000313" key="1">
    <source>
        <dbReference type="EMBL" id="KAI3773778.1"/>
    </source>
</evidence>
<proteinExistence type="predicted"/>
<evidence type="ECO:0000313" key="2">
    <source>
        <dbReference type="Proteomes" id="UP001056120"/>
    </source>
</evidence>
<comment type="caution">
    <text evidence="1">The sequence shown here is derived from an EMBL/GenBank/DDBJ whole genome shotgun (WGS) entry which is preliminary data.</text>
</comment>
<name>A0ACB9FSK3_9ASTR</name>
<reference evidence="2" key="1">
    <citation type="journal article" date="2022" name="Mol. Ecol. Resour.">
        <title>The genomes of chicory, endive, great burdock and yacon provide insights into Asteraceae palaeo-polyploidization history and plant inulin production.</title>
        <authorList>
            <person name="Fan W."/>
            <person name="Wang S."/>
            <person name="Wang H."/>
            <person name="Wang A."/>
            <person name="Jiang F."/>
            <person name="Liu H."/>
            <person name="Zhao H."/>
            <person name="Xu D."/>
            <person name="Zhang Y."/>
        </authorList>
    </citation>
    <scope>NUCLEOTIDE SEQUENCE [LARGE SCALE GENOMIC DNA]</scope>
    <source>
        <strain evidence="2">cv. Yunnan</strain>
    </source>
</reference>
<organism evidence="1 2">
    <name type="scientific">Smallanthus sonchifolius</name>
    <dbReference type="NCBI Taxonomy" id="185202"/>
    <lineage>
        <taxon>Eukaryota</taxon>
        <taxon>Viridiplantae</taxon>
        <taxon>Streptophyta</taxon>
        <taxon>Embryophyta</taxon>
        <taxon>Tracheophyta</taxon>
        <taxon>Spermatophyta</taxon>
        <taxon>Magnoliopsida</taxon>
        <taxon>eudicotyledons</taxon>
        <taxon>Gunneridae</taxon>
        <taxon>Pentapetalae</taxon>
        <taxon>asterids</taxon>
        <taxon>campanulids</taxon>
        <taxon>Asterales</taxon>
        <taxon>Asteraceae</taxon>
        <taxon>Asteroideae</taxon>
        <taxon>Heliantheae alliance</taxon>
        <taxon>Millerieae</taxon>
        <taxon>Smallanthus</taxon>
    </lineage>
</organism>
<sequence>MTLPHCVANNRVQELAGDHVVNLIFHKMDIRDKPELEKLFASTKFDDVIHFAGLKAVGESVPKTLMYYDNNIVGTLTLLQVMEAHGYKKIVFSSSATVYENKIMPANLADLIPNASLEAIDLIKQLCWWDPLRRPTAEECLQHPFFYKHVDFSSTCGSASADNGQHRITTKS</sequence>
<dbReference type="EMBL" id="CM042033">
    <property type="protein sequence ID" value="KAI3773778.1"/>
    <property type="molecule type" value="Genomic_DNA"/>
</dbReference>
<gene>
    <name evidence="1" type="ORF">L1987_48310</name>
</gene>
<accession>A0ACB9FSK3</accession>